<reference evidence="2" key="1">
    <citation type="submission" date="2020-03" db="EMBL/GenBank/DDBJ databases">
        <title>The deep terrestrial virosphere.</title>
        <authorList>
            <person name="Holmfeldt K."/>
            <person name="Nilsson E."/>
            <person name="Simone D."/>
            <person name="Lopez-Fernandez M."/>
            <person name="Wu X."/>
            <person name="de Brujin I."/>
            <person name="Lundin D."/>
            <person name="Andersson A."/>
            <person name="Bertilsson S."/>
            <person name="Dopson M."/>
        </authorList>
    </citation>
    <scope>NUCLEOTIDE SEQUENCE</scope>
    <source>
        <strain evidence="2">MM171B04104</strain>
    </source>
</reference>
<gene>
    <name evidence="2" type="ORF">MM171B04104_0005</name>
</gene>
<sequence length="62" mass="6839">MDTSDTSGITQIKLLDYRILGYNCYCSRESTGVIEDTNQSRDIQRQAGLQGDVTGHSKGKGR</sequence>
<accession>A0A6M3X812</accession>
<evidence type="ECO:0000313" key="2">
    <source>
        <dbReference type="EMBL" id="QJH93273.1"/>
    </source>
</evidence>
<proteinExistence type="predicted"/>
<organism evidence="2">
    <name type="scientific">viral metagenome</name>
    <dbReference type="NCBI Taxonomy" id="1070528"/>
    <lineage>
        <taxon>unclassified sequences</taxon>
        <taxon>metagenomes</taxon>
        <taxon>organismal metagenomes</taxon>
    </lineage>
</organism>
<dbReference type="AlphaFoldDB" id="A0A6M3X812"/>
<evidence type="ECO:0000256" key="1">
    <source>
        <dbReference type="SAM" id="MobiDB-lite"/>
    </source>
</evidence>
<feature type="region of interest" description="Disordered" evidence="1">
    <location>
        <begin position="35"/>
        <end position="62"/>
    </location>
</feature>
<protein>
    <submittedName>
        <fullName evidence="2">Uncharacterized protein</fullName>
    </submittedName>
</protein>
<name>A0A6M3X812_9ZZZZ</name>
<dbReference type="EMBL" id="MT143962">
    <property type="protein sequence ID" value="QJH93273.1"/>
    <property type="molecule type" value="Genomic_DNA"/>
</dbReference>